<evidence type="ECO:0000313" key="1">
    <source>
        <dbReference type="EMBL" id="NGY05732.1"/>
    </source>
</evidence>
<dbReference type="RefSeq" id="WP_166257790.1">
    <property type="nucleotide sequence ID" value="NZ_JAAMOW010000006.1"/>
</dbReference>
<sequence>MEKIIYLLWRDPQQDRAAHAAQLREQLAPALQRAGARSVRLNLDDADVGAAAGLRQKAFNVQPDAFAQVWVDSAIGFLRQDIDAAIRANVASYAGYLVTESAAIVNRAHPPTPGLRTYGFAQMAILRRPARLSHAQWLDVWHNTHTIVGIETQSNFEYIQNVVVQPLRDRAPALEAFVEECFPPEAMNDPYVFFDAVGDEAKFKRNLDRMMESVHRFIDMDSIDVLPTSQYQMF</sequence>
<reference evidence="1 2" key="1">
    <citation type="journal article" date="2014" name="Int. J. Syst. Evol. Microbiol.">
        <title>Solimonas terrae sp. nov., isolated from soil.</title>
        <authorList>
            <person name="Kim S.J."/>
            <person name="Moon J.Y."/>
            <person name="Weon H.Y."/>
            <person name="Ahn J.H."/>
            <person name="Chen W.M."/>
            <person name="Kwon S.W."/>
        </authorList>
    </citation>
    <scope>NUCLEOTIDE SEQUENCE [LARGE SCALE GENOMIC DNA]</scope>
    <source>
        <strain evidence="1 2">KIS83-12</strain>
    </source>
</reference>
<dbReference type="EMBL" id="JAAMOW010000006">
    <property type="protein sequence ID" value="NGY05732.1"/>
    <property type="molecule type" value="Genomic_DNA"/>
</dbReference>
<dbReference type="AlphaFoldDB" id="A0A6M2BSW3"/>
<proteinExistence type="predicted"/>
<comment type="caution">
    <text evidence="1">The sequence shown here is derived from an EMBL/GenBank/DDBJ whole genome shotgun (WGS) entry which is preliminary data.</text>
</comment>
<protein>
    <submittedName>
        <fullName evidence="1">Uncharacterized protein</fullName>
    </submittedName>
</protein>
<dbReference type="Proteomes" id="UP000472676">
    <property type="component" value="Unassembled WGS sequence"/>
</dbReference>
<evidence type="ECO:0000313" key="2">
    <source>
        <dbReference type="Proteomes" id="UP000472676"/>
    </source>
</evidence>
<name>A0A6M2BSW3_9GAMM</name>
<accession>A0A6M2BSW3</accession>
<organism evidence="1 2">
    <name type="scientific">Solimonas terrae</name>
    <dbReference type="NCBI Taxonomy" id="1396819"/>
    <lineage>
        <taxon>Bacteria</taxon>
        <taxon>Pseudomonadati</taxon>
        <taxon>Pseudomonadota</taxon>
        <taxon>Gammaproteobacteria</taxon>
        <taxon>Nevskiales</taxon>
        <taxon>Nevskiaceae</taxon>
        <taxon>Solimonas</taxon>
    </lineage>
</organism>
<gene>
    <name evidence="1" type="ORF">G7Y85_13240</name>
</gene>
<keyword evidence="2" id="KW-1185">Reference proteome</keyword>